<evidence type="ECO:0000313" key="3">
    <source>
        <dbReference type="EMBL" id="KAI5410214.1"/>
    </source>
</evidence>
<dbReference type="InterPro" id="IPR046960">
    <property type="entry name" value="PPR_At4g14850-like_plant"/>
</dbReference>
<reference evidence="3 4" key="1">
    <citation type="journal article" date="2022" name="Nat. Genet.">
        <title>Improved pea reference genome and pan-genome highlight genomic features and evolutionary characteristics.</title>
        <authorList>
            <person name="Yang T."/>
            <person name="Liu R."/>
            <person name="Luo Y."/>
            <person name="Hu S."/>
            <person name="Wang D."/>
            <person name="Wang C."/>
            <person name="Pandey M.K."/>
            <person name="Ge S."/>
            <person name="Xu Q."/>
            <person name="Li N."/>
            <person name="Li G."/>
            <person name="Huang Y."/>
            <person name="Saxena R.K."/>
            <person name="Ji Y."/>
            <person name="Li M."/>
            <person name="Yan X."/>
            <person name="He Y."/>
            <person name="Liu Y."/>
            <person name="Wang X."/>
            <person name="Xiang C."/>
            <person name="Varshney R.K."/>
            <person name="Ding H."/>
            <person name="Gao S."/>
            <person name="Zong X."/>
        </authorList>
    </citation>
    <scope>NUCLEOTIDE SEQUENCE [LARGE SCALE GENOMIC DNA]</scope>
    <source>
        <strain evidence="3 4">cv. Zhongwan 6</strain>
    </source>
</reference>
<keyword evidence="1" id="KW-0677">Repeat</keyword>
<comment type="caution">
    <text evidence="3">The sequence shown here is derived from an EMBL/GenBank/DDBJ whole genome shotgun (WGS) entry which is preliminary data.</text>
</comment>
<name>A0A9D5AK67_PEA</name>
<evidence type="ECO:0000256" key="2">
    <source>
        <dbReference type="PROSITE-ProRule" id="PRU00708"/>
    </source>
</evidence>
<dbReference type="InterPro" id="IPR002885">
    <property type="entry name" value="PPR_rpt"/>
</dbReference>
<dbReference type="InterPro" id="IPR011990">
    <property type="entry name" value="TPR-like_helical_dom_sf"/>
</dbReference>
<dbReference type="PANTHER" id="PTHR47926:SF486">
    <property type="entry name" value="(WILD MALAYSIAN BANANA) HYPOTHETICAL PROTEIN"/>
    <property type="match status" value="1"/>
</dbReference>
<dbReference type="InterPro" id="IPR046848">
    <property type="entry name" value="E_motif"/>
</dbReference>
<keyword evidence="4" id="KW-1185">Reference proteome</keyword>
<dbReference type="Gramene" id="Psat05G0563000-T1">
    <property type="protein sequence ID" value="KAI5410214.1"/>
    <property type="gene ID" value="KIW84_055630"/>
</dbReference>
<proteinExistence type="predicted"/>
<feature type="repeat" description="PPR" evidence="2">
    <location>
        <begin position="16"/>
        <end position="51"/>
    </location>
</feature>
<sequence length="221" mass="24338">MLQLFKDMLAEGVEADHITFVSLLSACSHSGSVDEGQECFDIMQKEYGIEPSLKHYGCTLASERLLEVDSENVGYYVLLLNIYANTGKWEGVVKVRSLARDRGLRKTPGWSSVVAGSKVEVFYTGNQTHPKYAEIYRELRVLSTKMLNAWLCMEKIQEFTTASSLAISSRLLHVPFPKQTLLAADDGVEGVVPVPGSADTGEGGIALFILILICARLALKY</sequence>
<evidence type="ECO:0000256" key="1">
    <source>
        <dbReference type="ARBA" id="ARBA00022737"/>
    </source>
</evidence>
<dbReference type="Gene3D" id="1.25.40.10">
    <property type="entry name" value="Tetratricopeptide repeat domain"/>
    <property type="match status" value="1"/>
</dbReference>
<dbReference type="Pfam" id="PF20431">
    <property type="entry name" value="E_motif"/>
    <property type="match status" value="1"/>
</dbReference>
<evidence type="ECO:0008006" key="5">
    <source>
        <dbReference type="Google" id="ProtNLM"/>
    </source>
</evidence>
<dbReference type="GO" id="GO:0003723">
    <property type="term" value="F:RNA binding"/>
    <property type="evidence" value="ECO:0007669"/>
    <property type="project" value="InterPro"/>
</dbReference>
<dbReference type="NCBIfam" id="TIGR00756">
    <property type="entry name" value="PPR"/>
    <property type="match status" value="1"/>
</dbReference>
<accession>A0A9D5AK67</accession>
<dbReference type="GO" id="GO:0009451">
    <property type="term" value="P:RNA modification"/>
    <property type="evidence" value="ECO:0007669"/>
    <property type="project" value="InterPro"/>
</dbReference>
<dbReference type="PANTHER" id="PTHR47926">
    <property type="entry name" value="PENTATRICOPEPTIDE REPEAT-CONTAINING PROTEIN"/>
    <property type="match status" value="1"/>
</dbReference>
<dbReference type="Pfam" id="PF13812">
    <property type="entry name" value="PPR_3"/>
    <property type="match status" value="1"/>
</dbReference>
<dbReference type="Proteomes" id="UP001058974">
    <property type="component" value="Chromosome 5"/>
</dbReference>
<evidence type="ECO:0000313" key="4">
    <source>
        <dbReference type="Proteomes" id="UP001058974"/>
    </source>
</evidence>
<gene>
    <name evidence="3" type="ORF">KIW84_055630</name>
</gene>
<dbReference type="PROSITE" id="PS51375">
    <property type="entry name" value="PPR"/>
    <property type="match status" value="1"/>
</dbReference>
<organism evidence="3 4">
    <name type="scientific">Pisum sativum</name>
    <name type="common">Garden pea</name>
    <name type="synonym">Lathyrus oleraceus</name>
    <dbReference type="NCBI Taxonomy" id="3888"/>
    <lineage>
        <taxon>Eukaryota</taxon>
        <taxon>Viridiplantae</taxon>
        <taxon>Streptophyta</taxon>
        <taxon>Embryophyta</taxon>
        <taxon>Tracheophyta</taxon>
        <taxon>Spermatophyta</taxon>
        <taxon>Magnoliopsida</taxon>
        <taxon>eudicotyledons</taxon>
        <taxon>Gunneridae</taxon>
        <taxon>Pentapetalae</taxon>
        <taxon>rosids</taxon>
        <taxon>fabids</taxon>
        <taxon>Fabales</taxon>
        <taxon>Fabaceae</taxon>
        <taxon>Papilionoideae</taxon>
        <taxon>50 kb inversion clade</taxon>
        <taxon>NPAAA clade</taxon>
        <taxon>Hologalegina</taxon>
        <taxon>IRL clade</taxon>
        <taxon>Fabeae</taxon>
        <taxon>Lathyrus</taxon>
    </lineage>
</organism>
<dbReference type="AlphaFoldDB" id="A0A9D5AK67"/>
<dbReference type="EMBL" id="JAMSHJ010000005">
    <property type="protein sequence ID" value="KAI5410214.1"/>
    <property type="molecule type" value="Genomic_DNA"/>
</dbReference>
<dbReference type="PROSITE" id="PS51257">
    <property type="entry name" value="PROKAR_LIPOPROTEIN"/>
    <property type="match status" value="1"/>
</dbReference>
<protein>
    <recommendedName>
        <fullName evidence="5">Pentatricopeptide repeat-containing protein</fullName>
    </recommendedName>
</protein>